<feature type="non-terminal residue" evidence="2">
    <location>
        <position position="1"/>
    </location>
</feature>
<keyword evidence="1" id="KW-0472">Membrane</keyword>
<feature type="transmembrane region" description="Helical" evidence="1">
    <location>
        <begin position="28"/>
        <end position="48"/>
    </location>
</feature>
<reference evidence="2 3" key="1">
    <citation type="submission" date="2017-12" db="EMBL/GenBank/DDBJ databases">
        <title>Integrating genomic resources of turbot (Scophthalmus maximus) in depth evaluation of genetic and physical mapping variation across individuals.</title>
        <authorList>
            <person name="Martinez P."/>
        </authorList>
    </citation>
    <scope>NUCLEOTIDE SEQUENCE [LARGE SCALE GENOMIC DNA]</scope>
</reference>
<keyword evidence="3" id="KW-1185">Reference proteome</keyword>
<name>A0A2U9B6Z5_SCOMX</name>
<evidence type="ECO:0000313" key="2">
    <source>
        <dbReference type="EMBL" id="AWO99541.1"/>
    </source>
</evidence>
<proteinExistence type="predicted"/>
<keyword evidence="1" id="KW-1133">Transmembrane helix</keyword>
<dbReference type="Proteomes" id="UP000246464">
    <property type="component" value="Chromosome 3"/>
</dbReference>
<protein>
    <submittedName>
        <fullName evidence="2">Uncharacterized protein</fullName>
    </submittedName>
</protein>
<evidence type="ECO:0000313" key="3">
    <source>
        <dbReference type="Proteomes" id="UP000246464"/>
    </source>
</evidence>
<evidence type="ECO:0000256" key="1">
    <source>
        <dbReference type="SAM" id="Phobius"/>
    </source>
</evidence>
<dbReference type="AlphaFoldDB" id="A0A2U9B6Z5"/>
<sequence length="54" mass="6172">LQPDVTDMIRCCRAEFHRRTFATVERGTCLLLMVLSSASNTLFITVFAHNRISE</sequence>
<organism evidence="2 3">
    <name type="scientific">Scophthalmus maximus</name>
    <name type="common">Turbot</name>
    <name type="synonym">Psetta maxima</name>
    <dbReference type="NCBI Taxonomy" id="52904"/>
    <lineage>
        <taxon>Eukaryota</taxon>
        <taxon>Metazoa</taxon>
        <taxon>Chordata</taxon>
        <taxon>Craniata</taxon>
        <taxon>Vertebrata</taxon>
        <taxon>Euteleostomi</taxon>
        <taxon>Actinopterygii</taxon>
        <taxon>Neopterygii</taxon>
        <taxon>Teleostei</taxon>
        <taxon>Neoteleostei</taxon>
        <taxon>Acanthomorphata</taxon>
        <taxon>Carangaria</taxon>
        <taxon>Pleuronectiformes</taxon>
        <taxon>Pleuronectoidei</taxon>
        <taxon>Scophthalmidae</taxon>
        <taxon>Scophthalmus</taxon>
    </lineage>
</organism>
<dbReference type="EMBL" id="CP026245">
    <property type="protein sequence ID" value="AWO99541.1"/>
    <property type="molecule type" value="Genomic_DNA"/>
</dbReference>
<keyword evidence="1" id="KW-0812">Transmembrane</keyword>
<feature type="non-terminal residue" evidence="2">
    <location>
        <position position="54"/>
    </location>
</feature>
<gene>
    <name evidence="2" type="ORF">SMAX5B_001426</name>
</gene>
<accession>A0A2U9B6Z5</accession>